<dbReference type="RefSeq" id="WP_091455993.1">
    <property type="nucleotide sequence ID" value="NZ_FMZZ01000016.1"/>
</dbReference>
<protein>
    <recommendedName>
        <fullName evidence="4">DUF4184 domain-containing protein</fullName>
    </recommendedName>
</protein>
<sequence length="264" mass="28191">MPYTLSHAAAVLPFVRRPLVGSALVFGSMSPDLLYFVALRPGVDERTHTWWGLVVIDLPVALALLAVFHAFVVPAALPLAPAWARARLVPFATPPRLGVATVASVLVGGATHLVWDACTHHDGWIVRQVPALREWLWVGMPRYHFLQLLSSVLGIALIVWWSARALRRATPAETVPPEYAPPKRPWVVVCAVLGTGVVLAAVNALTTMAGVADQTVLTMAHTMAAGTAPSETQVTVGMVRASIGIVTGVFVALVGYGLLRRARG</sequence>
<evidence type="ECO:0000256" key="1">
    <source>
        <dbReference type="SAM" id="Phobius"/>
    </source>
</evidence>
<dbReference type="STRING" id="1271860.SAMN05216174_116117"/>
<accession>A0A1G6X7W9</accession>
<feature type="transmembrane region" description="Helical" evidence="1">
    <location>
        <begin position="186"/>
        <end position="209"/>
    </location>
</feature>
<keyword evidence="3" id="KW-1185">Reference proteome</keyword>
<dbReference type="InterPro" id="IPR025238">
    <property type="entry name" value="DUF4184"/>
</dbReference>
<keyword evidence="1" id="KW-0472">Membrane</keyword>
<gene>
    <name evidence="2" type="ORF">SAMN05216174_116117</name>
</gene>
<evidence type="ECO:0000313" key="2">
    <source>
        <dbReference type="EMBL" id="SDD73396.1"/>
    </source>
</evidence>
<feature type="transmembrane region" description="Helical" evidence="1">
    <location>
        <begin position="145"/>
        <end position="166"/>
    </location>
</feature>
<dbReference type="AlphaFoldDB" id="A0A1G6X7W9"/>
<dbReference type="EMBL" id="FMZZ01000016">
    <property type="protein sequence ID" value="SDD73396.1"/>
    <property type="molecule type" value="Genomic_DNA"/>
</dbReference>
<feature type="transmembrane region" description="Helical" evidence="1">
    <location>
        <begin position="51"/>
        <end position="77"/>
    </location>
</feature>
<reference evidence="3" key="1">
    <citation type="submission" date="2016-10" db="EMBL/GenBank/DDBJ databases">
        <authorList>
            <person name="Varghese N."/>
            <person name="Submissions S."/>
        </authorList>
    </citation>
    <scope>NUCLEOTIDE SEQUENCE [LARGE SCALE GENOMIC DNA]</scope>
    <source>
        <strain evidence="3">IBRC-M 10403</strain>
    </source>
</reference>
<keyword evidence="1" id="KW-0812">Transmembrane</keyword>
<evidence type="ECO:0008006" key="4">
    <source>
        <dbReference type="Google" id="ProtNLM"/>
    </source>
</evidence>
<proteinExistence type="predicted"/>
<dbReference type="Proteomes" id="UP000199501">
    <property type="component" value="Unassembled WGS sequence"/>
</dbReference>
<dbReference type="OrthoDB" id="8481923at2"/>
<evidence type="ECO:0000313" key="3">
    <source>
        <dbReference type="Proteomes" id="UP000199501"/>
    </source>
</evidence>
<feature type="transmembrane region" description="Helical" evidence="1">
    <location>
        <begin position="238"/>
        <end position="259"/>
    </location>
</feature>
<keyword evidence="1" id="KW-1133">Transmembrane helix</keyword>
<name>A0A1G6X7W9_9PSEU</name>
<organism evidence="2 3">
    <name type="scientific">Actinokineospora iranica</name>
    <dbReference type="NCBI Taxonomy" id="1271860"/>
    <lineage>
        <taxon>Bacteria</taxon>
        <taxon>Bacillati</taxon>
        <taxon>Actinomycetota</taxon>
        <taxon>Actinomycetes</taxon>
        <taxon>Pseudonocardiales</taxon>
        <taxon>Pseudonocardiaceae</taxon>
        <taxon>Actinokineospora</taxon>
    </lineage>
</organism>
<dbReference type="Pfam" id="PF13803">
    <property type="entry name" value="DUF4184"/>
    <property type="match status" value="1"/>
</dbReference>